<dbReference type="EMBL" id="MHSS01000008">
    <property type="protein sequence ID" value="OHA48136.1"/>
    <property type="molecule type" value="Genomic_DNA"/>
</dbReference>
<evidence type="ECO:0000313" key="4">
    <source>
        <dbReference type="Proteomes" id="UP000177629"/>
    </source>
</evidence>
<dbReference type="InterPro" id="IPR013785">
    <property type="entry name" value="Aldolase_TIM"/>
</dbReference>
<keyword evidence="1" id="KW-0479">Metal-binding</keyword>
<dbReference type="SUPFAM" id="SSF51366">
    <property type="entry name" value="Ribulose-phoshate binding barrel"/>
    <property type="match status" value="1"/>
</dbReference>
<accession>A0A1G2PIJ1</accession>
<dbReference type="Pfam" id="PF00834">
    <property type="entry name" value="Ribul_P_3_epim"/>
    <property type="match status" value="1"/>
</dbReference>
<reference evidence="3 4" key="1">
    <citation type="journal article" date="2016" name="Nat. Commun.">
        <title>Thousands of microbial genomes shed light on interconnected biogeochemical processes in an aquifer system.</title>
        <authorList>
            <person name="Anantharaman K."/>
            <person name="Brown C.T."/>
            <person name="Hug L.A."/>
            <person name="Sharon I."/>
            <person name="Castelle C.J."/>
            <person name="Probst A.J."/>
            <person name="Thomas B.C."/>
            <person name="Singh A."/>
            <person name="Wilkins M.J."/>
            <person name="Karaoz U."/>
            <person name="Brodie E.L."/>
            <person name="Williams K.H."/>
            <person name="Hubbard S.S."/>
            <person name="Banfield J.F."/>
        </authorList>
    </citation>
    <scope>NUCLEOTIDE SEQUENCE [LARGE SCALE GENOMIC DNA]</scope>
</reference>
<proteinExistence type="predicted"/>
<evidence type="ECO:0008006" key="5">
    <source>
        <dbReference type="Google" id="ProtNLM"/>
    </source>
</evidence>
<dbReference type="PANTHER" id="PTHR11749">
    <property type="entry name" value="RIBULOSE-5-PHOSPHATE-3-EPIMERASE"/>
    <property type="match status" value="1"/>
</dbReference>
<dbReference type="STRING" id="1802362.A2806_00665"/>
<evidence type="ECO:0000313" key="3">
    <source>
        <dbReference type="EMBL" id="OHA48136.1"/>
    </source>
</evidence>
<dbReference type="AlphaFoldDB" id="A0A1G2PIJ1"/>
<dbReference type="InterPro" id="IPR000056">
    <property type="entry name" value="Ribul_P_3_epim-like"/>
</dbReference>
<evidence type="ECO:0000256" key="1">
    <source>
        <dbReference type="ARBA" id="ARBA00022723"/>
    </source>
</evidence>
<keyword evidence="2" id="KW-0413">Isomerase</keyword>
<dbReference type="Proteomes" id="UP000177629">
    <property type="component" value="Unassembled WGS sequence"/>
</dbReference>
<dbReference type="Gene3D" id="3.20.20.70">
    <property type="entry name" value="Aldolase class I"/>
    <property type="match status" value="1"/>
</dbReference>
<evidence type="ECO:0000256" key="2">
    <source>
        <dbReference type="ARBA" id="ARBA00023235"/>
    </source>
</evidence>
<dbReference type="GO" id="GO:0016857">
    <property type="term" value="F:racemase and epimerase activity, acting on carbohydrates and derivatives"/>
    <property type="evidence" value="ECO:0007669"/>
    <property type="project" value="InterPro"/>
</dbReference>
<sequence length="220" mass="24970">MTEIIPTILVKTQEEAMQRIKIIEGRLPWMQIDVVDGKFAPNITWSDPDFIKMLDTAIRFEIDLMVVDPEIHIKQWSKAIPRIGRIYFHQETAGNRTHIIIDQIQKVGIEAGMSINPKTRIDVLYPFAKRLDAVLLLGVEPGFNAAPFNEKTIKKVQQFHKKFPELPITVDGGVKPRIAKKLVEAGATRLAVGSFIWNGTNPLIQLKALQEDIQQVDQNK</sequence>
<comment type="caution">
    <text evidence="3">The sequence shown here is derived from an EMBL/GenBank/DDBJ whole genome shotgun (WGS) entry which is preliminary data.</text>
</comment>
<name>A0A1G2PIJ1_9BACT</name>
<gene>
    <name evidence="3" type="ORF">A2806_00665</name>
</gene>
<organism evidence="3 4">
    <name type="scientific">Candidatus Terrybacteria bacterium RIFCSPHIGHO2_01_FULL_48_17</name>
    <dbReference type="NCBI Taxonomy" id="1802362"/>
    <lineage>
        <taxon>Bacteria</taxon>
        <taxon>Candidatus Terryibacteriota</taxon>
    </lineage>
</organism>
<protein>
    <recommendedName>
        <fullName evidence="5">Ribulose-phosphate 3-epimerase</fullName>
    </recommendedName>
</protein>
<dbReference type="GO" id="GO:0005975">
    <property type="term" value="P:carbohydrate metabolic process"/>
    <property type="evidence" value="ECO:0007669"/>
    <property type="project" value="InterPro"/>
</dbReference>
<dbReference type="GO" id="GO:0046872">
    <property type="term" value="F:metal ion binding"/>
    <property type="evidence" value="ECO:0007669"/>
    <property type="project" value="UniProtKB-KW"/>
</dbReference>
<dbReference type="InterPro" id="IPR011060">
    <property type="entry name" value="RibuloseP-bd_barrel"/>
</dbReference>